<dbReference type="PANTHER" id="PTHR39596:SF2">
    <property type="entry name" value="HET DOMAIN PROTEIN (AFU_ORTHOLOGUE AFUA_1G17550)-RELATED"/>
    <property type="match status" value="1"/>
</dbReference>
<comment type="caution">
    <text evidence="2">The sequence shown here is derived from an EMBL/GenBank/DDBJ whole genome shotgun (WGS) entry which is preliminary data.</text>
</comment>
<dbReference type="InterPro" id="IPR010730">
    <property type="entry name" value="HET"/>
</dbReference>
<evidence type="ECO:0000313" key="3">
    <source>
        <dbReference type="Proteomes" id="UP001166286"/>
    </source>
</evidence>
<gene>
    <name evidence="2" type="ORF">JMJ35_009696</name>
</gene>
<accession>A0AA39UXV3</accession>
<feature type="domain" description="Heterokaryon incompatibility" evidence="1">
    <location>
        <begin position="357"/>
        <end position="439"/>
    </location>
</feature>
<proteinExistence type="predicted"/>
<dbReference type="Proteomes" id="UP001166286">
    <property type="component" value="Unassembled WGS sequence"/>
</dbReference>
<evidence type="ECO:0000313" key="2">
    <source>
        <dbReference type="EMBL" id="KAK0507807.1"/>
    </source>
</evidence>
<dbReference type="Pfam" id="PF06985">
    <property type="entry name" value="HET"/>
    <property type="match status" value="1"/>
</dbReference>
<name>A0AA39UXV3_9LECA</name>
<reference evidence="2" key="1">
    <citation type="submission" date="2023-03" db="EMBL/GenBank/DDBJ databases">
        <title>Complete genome of Cladonia borealis.</title>
        <authorList>
            <person name="Park H."/>
        </authorList>
    </citation>
    <scope>NUCLEOTIDE SEQUENCE</scope>
    <source>
        <strain evidence="2">ANT050790</strain>
    </source>
</reference>
<dbReference type="AlphaFoldDB" id="A0AA39UXV3"/>
<evidence type="ECO:0000259" key="1">
    <source>
        <dbReference type="Pfam" id="PF06985"/>
    </source>
</evidence>
<dbReference type="EMBL" id="JAFEKC020000022">
    <property type="protein sequence ID" value="KAK0507807.1"/>
    <property type="molecule type" value="Genomic_DNA"/>
</dbReference>
<sequence>MVGDDAPIHHRLEFPCYFPQGAYDERGFLSYPELMGWEIDVNYNEDDQRQQIRVYRQMGGIPTKEEVAAFLQAWLAVGLLTEVMGSFGIDIRVERDFVRLEEGGDGGAQRVFTLILLDRHLEEWGIAGMALEKEELRRRIEVMTEWLKVLEDLVWEEEQHGILGSPMIGELPVEVLEPMQVLAEVLEGACEVLWRERNGDLMVTSQLIIEDLRKLSTFETPMRKLPAGVVDEPDAWYPVVSYEGMLSGGWCPSEVRRLLTEKSSCWYLYYASTLRRHVRLEHNACSPKMCQHKVFDEAIYTTKHCIRDCGCSHVGISPSQMRQMCSILQEGRIPRISLGLKGENGQETLSVLDEGPYVAFSHVWSDGLGNVKDNSLPTCQLVRLHALCKGLQKVLKKLELTGFPFWIDTLCVPLQKEARKLALRKLGEVYEKAEVVLVLDNELLSTDFASSDEEIGIRICESNWMRRLWTLEEGLLGRSELLFQFRGKAIPMPTSIDRSGIEAFENDTMYLGSPGILTHIGEHLFQHLPRREVFKEALNNMESLQVSRRHRSLLSIVGTLRYRETSKQEDETLCIASILGFDLRALLSHRQAESRMKAFLILLQEANVKLSQAILFSGERKLSEPGFRWAPFSLMTLWEDQGDALHPFFNMWTSNDDKKFTDRGLCCTLSCYYLHLENIPNCAGKEALINADEKINLWREWIPQSQEVAAHADDLISPKPLLSIETQRKAMDLNTKLAIVLNPSPRADAHGVLVMVDCCEFSDQSLLPDGHLFAEYICRVRKVDPTGYLASQPDSTYLTPVTCSYSQHLCIG</sequence>
<organism evidence="2 3">
    <name type="scientific">Cladonia borealis</name>
    <dbReference type="NCBI Taxonomy" id="184061"/>
    <lineage>
        <taxon>Eukaryota</taxon>
        <taxon>Fungi</taxon>
        <taxon>Dikarya</taxon>
        <taxon>Ascomycota</taxon>
        <taxon>Pezizomycotina</taxon>
        <taxon>Lecanoromycetes</taxon>
        <taxon>OSLEUM clade</taxon>
        <taxon>Lecanoromycetidae</taxon>
        <taxon>Lecanorales</taxon>
        <taxon>Lecanorineae</taxon>
        <taxon>Cladoniaceae</taxon>
        <taxon>Cladonia</taxon>
    </lineage>
</organism>
<dbReference type="PANTHER" id="PTHR39596">
    <property type="match status" value="1"/>
</dbReference>
<keyword evidence="3" id="KW-1185">Reference proteome</keyword>
<protein>
    <recommendedName>
        <fullName evidence="1">Heterokaryon incompatibility domain-containing protein</fullName>
    </recommendedName>
</protein>